<name>A0A0K1W0K0_9MOLU</name>
<dbReference type="KEGG" id="sll:SLITO_v1c01690"/>
<gene>
    <name evidence="1" type="ORF">SLITO_v1c01690</name>
</gene>
<dbReference type="OrthoDB" id="389534at2"/>
<evidence type="ECO:0000313" key="2">
    <source>
        <dbReference type="Proteomes" id="UP000067476"/>
    </source>
</evidence>
<dbReference type="PATRIC" id="fig|216942.3.peg.169"/>
<keyword evidence="2" id="KW-1185">Reference proteome</keyword>
<accession>A0A0K1W0K0</accession>
<dbReference type="Proteomes" id="UP000067476">
    <property type="component" value="Chromosome"/>
</dbReference>
<dbReference type="RefSeq" id="WP_075057932.1">
    <property type="nucleotide sequence ID" value="NZ_CP012357.1"/>
</dbReference>
<evidence type="ECO:0000313" key="1">
    <source>
        <dbReference type="EMBL" id="AKX33835.1"/>
    </source>
</evidence>
<reference evidence="1 2" key="1">
    <citation type="journal article" date="2015" name="Genome Announc.">
        <title>Complete Genome Sequence of Spiroplasma litorale TN-1T (DSM 21781), a Bacterium Isolated from a Green-Eyed Horsefly (Tabanus nigrovittatus).</title>
        <authorList>
            <person name="Lo W.S."/>
            <person name="Lai Y.C."/>
            <person name="Lien Y.W."/>
            <person name="Wang T.H."/>
            <person name="Kuo C.H."/>
        </authorList>
    </citation>
    <scope>NUCLEOTIDE SEQUENCE [LARGE SCALE GENOMIC DNA]</scope>
    <source>
        <strain evidence="1 2">TN-1</strain>
    </source>
</reference>
<organism evidence="1 2">
    <name type="scientific">Spiroplasma litorale</name>
    <dbReference type="NCBI Taxonomy" id="216942"/>
    <lineage>
        <taxon>Bacteria</taxon>
        <taxon>Bacillati</taxon>
        <taxon>Mycoplasmatota</taxon>
        <taxon>Mollicutes</taxon>
        <taxon>Entomoplasmatales</taxon>
        <taxon>Spiroplasmataceae</taxon>
        <taxon>Spiroplasma</taxon>
    </lineage>
</organism>
<protein>
    <submittedName>
        <fullName evidence="1">Uncharacterized protein</fullName>
    </submittedName>
</protein>
<sequence length="257" mass="31002">MKFRKIDNTEWIKNFFVDSEYLYLTNSQFNKKNFIGRIKLKTLYENLKIKSDIERYFLSNPNPYEYNGVQGANSDIDIFLNNQLFIQNIFLLNNVQYVTFLDDDKKIYTKPLYEDSDNKNIIDCLFYTKFKNDYIFKKNNSIYFYNENKKFDFDFVNIIPFNNIFIVQKENENIVVYSEDLTFLYEIDNSFCFKKIFYINKKNILISYRDEGVTYIYNVESKSKIIFCNYFIINAKLINENLIIIKPSINDNVIFVS</sequence>
<proteinExistence type="predicted"/>
<dbReference type="EMBL" id="CP012357">
    <property type="protein sequence ID" value="AKX33835.1"/>
    <property type="molecule type" value="Genomic_DNA"/>
</dbReference>
<dbReference type="AlphaFoldDB" id="A0A0K1W0K0"/>